<organism evidence="1 2">
    <name type="scientific">Clydaea vesicula</name>
    <dbReference type="NCBI Taxonomy" id="447962"/>
    <lineage>
        <taxon>Eukaryota</taxon>
        <taxon>Fungi</taxon>
        <taxon>Fungi incertae sedis</taxon>
        <taxon>Chytridiomycota</taxon>
        <taxon>Chytridiomycota incertae sedis</taxon>
        <taxon>Chytridiomycetes</taxon>
        <taxon>Lobulomycetales</taxon>
        <taxon>Lobulomycetaceae</taxon>
        <taxon>Clydaea</taxon>
    </lineage>
</organism>
<name>A0AAD5TT45_9FUNG</name>
<dbReference type="EMBL" id="JADGJW010001706">
    <property type="protein sequence ID" value="KAJ3201571.1"/>
    <property type="molecule type" value="Genomic_DNA"/>
</dbReference>
<reference evidence="1" key="1">
    <citation type="submission" date="2020-05" db="EMBL/GenBank/DDBJ databases">
        <title>Phylogenomic resolution of chytrid fungi.</title>
        <authorList>
            <person name="Stajich J.E."/>
            <person name="Amses K."/>
            <person name="Simmons R."/>
            <person name="Seto K."/>
            <person name="Myers J."/>
            <person name="Bonds A."/>
            <person name="Quandt C.A."/>
            <person name="Barry K."/>
            <person name="Liu P."/>
            <person name="Grigoriev I."/>
            <person name="Longcore J.E."/>
            <person name="James T.Y."/>
        </authorList>
    </citation>
    <scope>NUCLEOTIDE SEQUENCE</scope>
    <source>
        <strain evidence="1">JEL0476</strain>
    </source>
</reference>
<comment type="caution">
    <text evidence="1">The sequence shown here is derived from an EMBL/GenBank/DDBJ whole genome shotgun (WGS) entry which is preliminary data.</text>
</comment>
<dbReference type="Proteomes" id="UP001211065">
    <property type="component" value="Unassembled WGS sequence"/>
</dbReference>
<feature type="non-terminal residue" evidence="1">
    <location>
        <position position="63"/>
    </location>
</feature>
<gene>
    <name evidence="1" type="ORF">HK099_002200</name>
</gene>
<dbReference type="AlphaFoldDB" id="A0AAD5TT45"/>
<evidence type="ECO:0000313" key="2">
    <source>
        <dbReference type="Proteomes" id="UP001211065"/>
    </source>
</evidence>
<evidence type="ECO:0000313" key="1">
    <source>
        <dbReference type="EMBL" id="KAJ3201571.1"/>
    </source>
</evidence>
<proteinExistence type="predicted"/>
<accession>A0AAD5TT45</accession>
<keyword evidence="2" id="KW-1185">Reference proteome</keyword>
<sequence>ETFKTSPNPEPERNNNAVYDFCVAGCEYELSEYLNRDSGKWLMVHYEHEMDSTLFFQLKSAQL</sequence>
<feature type="non-terminal residue" evidence="1">
    <location>
        <position position="1"/>
    </location>
</feature>
<protein>
    <submittedName>
        <fullName evidence="1">Uncharacterized protein</fullName>
    </submittedName>
</protein>